<evidence type="ECO:0000313" key="2">
    <source>
        <dbReference type="EMBL" id="TGO70443.1"/>
    </source>
</evidence>
<organism evidence="2 3">
    <name type="scientific">Botrytis elliptica</name>
    <dbReference type="NCBI Taxonomy" id="278938"/>
    <lineage>
        <taxon>Eukaryota</taxon>
        <taxon>Fungi</taxon>
        <taxon>Dikarya</taxon>
        <taxon>Ascomycota</taxon>
        <taxon>Pezizomycotina</taxon>
        <taxon>Leotiomycetes</taxon>
        <taxon>Helotiales</taxon>
        <taxon>Sclerotiniaceae</taxon>
        <taxon>Botrytis</taxon>
    </lineage>
</organism>
<evidence type="ECO:0000256" key="1">
    <source>
        <dbReference type="SAM" id="MobiDB-lite"/>
    </source>
</evidence>
<sequence>MTRARSNDPVVWERRKEDRREKRRKHKQKLDAKKMQDLQSEKNEDAEMHDGTGVMITSRHPAAASMPPQKLRSEPKRVDKRKGVRERMKRRTAISKDAAAEENAARKAVWKDYVKNQKTKARDRKENSNNGGEVGQQGEGKLIFKFIGATMKDANQASGENGDGMNSAGGLMFAGLAFRPKV</sequence>
<proteinExistence type="predicted"/>
<reference evidence="2 3" key="1">
    <citation type="submission" date="2017-12" db="EMBL/GenBank/DDBJ databases">
        <title>Comparative genomics of Botrytis spp.</title>
        <authorList>
            <person name="Valero-Jimenez C.A."/>
            <person name="Tapia P."/>
            <person name="Veloso J."/>
            <person name="Silva-Moreno E."/>
            <person name="Staats M."/>
            <person name="Valdes J.H."/>
            <person name="Van Kan J.A.L."/>
        </authorList>
    </citation>
    <scope>NUCLEOTIDE SEQUENCE [LARGE SCALE GENOMIC DNA]</scope>
    <source>
        <strain evidence="2 3">Be9601</strain>
    </source>
</reference>
<feature type="region of interest" description="Disordered" evidence="1">
    <location>
        <begin position="1"/>
        <end position="139"/>
    </location>
</feature>
<dbReference type="EMBL" id="PQXM01000723">
    <property type="protein sequence ID" value="TGO70443.1"/>
    <property type="molecule type" value="Genomic_DNA"/>
</dbReference>
<protein>
    <submittedName>
        <fullName evidence="2">Uncharacterized protein</fullName>
    </submittedName>
</protein>
<dbReference type="OrthoDB" id="3560213at2759"/>
<comment type="caution">
    <text evidence="2">The sequence shown here is derived from an EMBL/GenBank/DDBJ whole genome shotgun (WGS) entry which is preliminary data.</text>
</comment>
<feature type="compositionally biased region" description="Basic residues" evidence="1">
    <location>
        <begin position="78"/>
        <end position="93"/>
    </location>
</feature>
<gene>
    <name evidence="2" type="ORF">BELL_0725g00040</name>
</gene>
<feature type="compositionally biased region" description="Basic and acidic residues" evidence="1">
    <location>
        <begin position="103"/>
        <end position="115"/>
    </location>
</feature>
<name>A0A4Z1JM94_9HELO</name>
<evidence type="ECO:0000313" key="3">
    <source>
        <dbReference type="Proteomes" id="UP000297229"/>
    </source>
</evidence>
<accession>A0A4Z1JM94</accession>
<dbReference type="AlphaFoldDB" id="A0A4Z1JM94"/>
<feature type="compositionally biased region" description="Basic and acidic residues" evidence="1">
    <location>
        <begin position="29"/>
        <end position="50"/>
    </location>
</feature>
<keyword evidence="3" id="KW-1185">Reference proteome</keyword>
<dbReference type="Proteomes" id="UP000297229">
    <property type="component" value="Unassembled WGS sequence"/>
</dbReference>
<feature type="compositionally biased region" description="Basic and acidic residues" evidence="1">
    <location>
        <begin position="11"/>
        <end position="20"/>
    </location>
</feature>